<accession>A0ABQ7GSV1</accession>
<dbReference type="Pfam" id="PF07714">
    <property type="entry name" value="PK_Tyr_Ser-Thr"/>
    <property type="match status" value="2"/>
</dbReference>
<dbReference type="EMBL" id="MU069608">
    <property type="protein sequence ID" value="KAF5837645.1"/>
    <property type="molecule type" value="Genomic_DNA"/>
</dbReference>
<dbReference type="InterPro" id="IPR051681">
    <property type="entry name" value="Ser/Thr_Kinases-Pseudokinases"/>
</dbReference>
<dbReference type="InterPro" id="IPR000719">
    <property type="entry name" value="Prot_kinase_dom"/>
</dbReference>
<dbReference type="PRINTS" id="PR00109">
    <property type="entry name" value="TYRKINASE"/>
</dbReference>
<dbReference type="InterPro" id="IPR008271">
    <property type="entry name" value="Ser/Thr_kinase_AS"/>
</dbReference>
<dbReference type="InterPro" id="IPR001245">
    <property type="entry name" value="Ser-Thr/Tyr_kinase_cat_dom"/>
</dbReference>
<sequence>MCSKHLKSWSNALVSIYKIPLTNSEELAFTAGTPIFFPDTDDDESWGHPDNITHPTGCPGPPCYYPKTREKYWGSAAALVNAGPIFSGENVHLERLLSDDLSYKLEISRPIGASVFVSGGPHPDKETATVPVVLPGSSWKLSVFNPRQGQILKLRDGLVAMVVVLAFILSGLLLLLLLCSRRASVLHQEQLVTNKLLQKEKESREALLNRQFDLIACFEKDTKHIENGDRSKLSDKPSLPGTLERIASAESTVSEQATEKEEDVEVQQLLNEGSFGKVYRGKWRCLDVAVKITMLLGKMSGREKREKMVVWEAAISSSLVHPNVCQTYHYRIKPVKESARSVSEKASNGCIMIHSDKSCSRPKSGTSWDGVSSPEEVHSYEVQLILEYCDRSSLRDALDAGMFMTSNGMNYAAQLDCAMEVARAMLYLHCNNVLHLDLKTRNVLLASSGAEGKGVTCKVSDFGLSVCMDSSETHVSSLFQGTMTHMAPEMLLKGTCSEASDVYAFGIVLWELYTGGSPFRDMPPVLLGHSIVKDGKRPTWPAHVPKGYRDLANACWDQNPDARPSFVAILKELQLLRNELGHPTAPLQPYPVQQPQGQLPQLHFQLQSCDSSDLRPAKGPSPTHPQAACFEDAWQQIQGKGGTFPDKGLSTHAVRQGPMCSSAPHPAFPGTSIPALGLTDQGGTVSASLKEEEEGTAQSTNLMHGKTEQEGLDCPKSRAREGGLEPSCDPNTPAPPMPYSFTTSALSTTPVDQLSHGPGGAHSGACTCPSCWICHSCQQRQSWCQHSSWLRKALTQKHQHGRGKHNKTAEDPYLRQGLKGTGVIMR</sequence>
<evidence type="ECO:0000256" key="1">
    <source>
        <dbReference type="SAM" id="MobiDB-lite"/>
    </source>
</evidence>
<proteinExistence type="predicted"/>
<dbReference type="PROSITE" id="PS50011">
    <property type="entry name" value="PROTEIN_KINASE_DOM"/>
    <property type="match status" value="1"/>
</dbReference>
<feature type="region of interest" description="Disordered" evidence="1">
    <location>
        <begin position="681"/>
        <end position="713"/>
    </location>
</feature>
<keyword evidence="2" id="KW-1133">Transmembrane helix</keyword>
<keyword evidence="5" id="KW-1185">Reference proteome</keyword>
<dbReference type="PANTHER" id="PTHR44329:SF214">
    <property type="entry name" value="PROTEIN KINASE DOMAIN-CONTAINING PROTEIN"/>
    <property type="match status" value="1"/>
</dbReference>
<gene>
    <name evidence="4" type="ORF">DUNSADRAFT_4077</name>
</gene>
<comment type="caution">
    <text evidence="4">The sequence shown here is derived from an EMBL/GenBank/DDBJ whole genome shotgun (WGS) entry which is preliminary data.</text>
</comment>
<evidence type="ECO:0000313" key="4">
    <source>
        <dbReference type="EMBL" id="KAF5837645.1"/>
    </source>
</evidence>
<organism evidence="4 5">
    <name type="scientific">Dunaliella salina</name>
    <name type="common">Green alga</name>
    <name type="synonym">Protococcus salinus</name>
    <dbReference type="NCBI Taxonomy" id="3046"/>
    <lineage>
        <taxon>Eukaryota</taxon>
        <taxon>Viridiplantae</taxon>
        <taxon>Chlorophyta</taxon>
        <taxon>core chlorophytes</taxon>
        <taxon>Chlorophyceae</taxon>
        <taxon>CS clade</taxon>
        <taxon>Chlamydomonadales</taxon>
        <taxon>Dunaliellaceae</taxon>
        <taxon>Dunaliella</taxon>
    </lineage>
</organism>
<protein>
    <submittedName>
        <fullName evidence="4">Kinase-like domain-containing protein</fullName>
    </submittedName>
</protein>
<reference evidence="4" key="1">
    <citation type="submission" date="2017-08" db="EMBL/GenBank/DDBJ databases">
        <authorList>
            <person name="Polle J.E."/>
            <person name="Barry K."/>
            <person name="Cushman J."/>
            <person name="Schmutz J."/>
            <person name="Tran D."/>
            <person name="Hathwaick L.T."/>
            <person name="Yim W.C."/>
            <person name="Jenkins J."/>
            <person name="Mckie-Krisberg Z.M."/>
            <person name="Prochnik S."/>
            <person name="Lindquist E."/>
            <person name="Dockter R.B."/>
            <person name="Adam C."/>
            <person name="Molina H."/>
            <person name="Bunkerborg J."/>
            <person name="Jin E."/>
            <person name="Buchheim M."/>
            <person name="Magnuson J."/>
        </authorList>
    </citation>
    <scope>NUCLEOTIDE SEQUENCE</scope>
    <source>
        <strain evidence="4">CCAP 19/18</strain>
    </source>
</reference>
<evidence type="ECO:0000313" key="5">
    <source>
        <dbReference type="Proteomes" id="UP000815325"/>
    </source>
</evidence>
<keyword evidence="2" id="KW-0812">Transmembrane</keyword>
<dbReference type="Proteomes" id="UP000815325">
    <property type="component" value="Unassembled WGS sequence"/>
</dbReference>
<dbReference type="InterPro" id="IPR011009">
    <property type="entry name" value="Kinase-like_dom_sf"/>
</dbReference>
<evidence type="ECO:0000256" key="2">
    <source>
        <dbReference type="SAM" id="Phobius"/>
    </source>
</evidence>
<keyword evidence="2" id="KW-0472">Membrane</keyword>
<evidence type="ECO:0000259" key="3">
    <source>
        <dbReference type="PROSITE" id="PS50011"/>
    </source>
</evidence>
<dbReference type="SUPFAM" id="SSF56112">
    <property type="entry name" value="Protein kinase-like (PK-like)"/>
    <property type="match status" value="1"/>
</dbReference>
<dbReference type="PANTHER" id="PTHR44329">
    <property type="entry name" value="SERINE/THREONINE-PROTEIN KINASE TNNI3K-RELATED"/>
    <property type="match status" value="1"/>
</dbReference>
<name>A0ABQ7GSV1_DUNSA</name>
<feature type="transmembrane region" description="Helical" evidence="2">
    <location>
        <begin position="157"/>
        <end position="178"/>
    </location>
</feature>
<dbReference type="SMART" id="SM00220">
    <property type="entry name" value="S_TKc"/>
    <property type="match status" value="1"/>
</dbReference>
<feature type="domain" description="Protein kinase" evidence="3">
    <location>
        <begin position="264"/>
        <end position="585"/>
    </location>
</feature>
<dbReference type="Gene3D" id="1.10.510.10">
    <property type="entry name" value="Transferase(Phosphotransferase) domain 1"/>
    <property type="match status" value="1"/>
</dbReference>
<dbReference type="Gene3D" id="3.30.200.20">
    <property type="entry name" value="Phosphorylase Kinase, domain 1"/>
    <property type="match status" value="1"/>
</dbReference>
<dbReference type="PROSITE" id="PS00108">
    <property type="entry name" value="PROTEIN_KINASE_ST"/>
    <property type="match status" value="1"/>
</dbReference>